<dbReference type="CDD" id="cd08002">
    <property type="entry name" value="WGR_PARP3_like"/>
    <property type="match status" value="1"/>
</dbReference>
<evidence type="ECO:0000256" key="4">
    <source>
        <dbReference type="ARBA" id="ARBA00022695"/>
    </source>
</evidence>
<dbReference type="Pfam" id="PF02877">
    <property type="entry name" value="PARP_reg"/>
    <property type="match status" value="1"/>
</dbReference>
<gene>
    <name evidence="22" type="primary">PARP3</name>
</gene>
<evidence type="ECO:0000256" key="15">
    <source>
        <dbReference type="ARBA" id="ARBA00024347"/>
    </source>
</evidence>
<dbReference type="InterPro" id="IPR036930">
    <property type="entry name" value="WGR_dom_sf"/>
</dbReference>
<dbReference type="GO" id="GO:0008270">
    <property type="term" value="F:zinc ion binding"/>
    <property type="evidence" value="ECO:0007669"/>
    <property type="project" value="UniProtKB-KW"/>
</dbReference>
<reference evidence="22" key="1">
    <citation type="submission" date="2025-08" db="UniProtKB">
        <authorList>
            <consortium name="Ensembl"/>
        </authorList>
    </citation>
    <scope>IDENTIFICATION</scope>
</reference>
<evidence type="ECO:0000256" key="13">
    <source>
        <dbReference type="ARBA" id="ARBA00023204"/>
    </source>
</evidence>
<evidence type="ECO:0000256" key="12">
    <source>
        <dbReference type="ARBA" id="ARBA00023125"/>
    </source>
</evidence>
<keyword evidence="2 17" id="KW-0328">Glycosyltransferase</keyword>
<evidence type="ECO:0000256" key="1">
    <source>
        <dbReference type="ARBA" id="ARBA00004123"/>
    </source>
</evidence>
<dbReference type="Pfam" id="PF00644">
    <property type="entry name" value="PARP"/>
    <property type="match status" value="1"/>
</dbReference>
<dbReference type="Gene3D" id="1.20.142.10">
    <property type="entry name" value="Poly(ADP-ribose) polymerase, regulatory domain"/>
    <property type="match status" value="1"/>
</dbReference>
<evidence type="ECO:0000256" key="8">
    <source>
        <dbReference type="ARBA" id="ARBA00022765"/>
    </source>
</evidence>
<evidence type="ECO:0000256" key="10">
    <source>
        <dbReference type="ARBA" id="ARBA00022833"/>
    </source>
</evidence>
<evidence type="ECO:0000256" key="18">
    <source>
        <dbReference type="SAM" id="MobiDB-lite"/>
    </source>
</evidence>
<evidence type="ECO:0000256" key="7">
    <source>
        <dbReference type="ARBA" id="ARBA00022763"/>
    </source>
</evidence>
<keyword evidence="9" id="KW-0863">Zinc-finger</keyword>
<keyword evidence="12" id="KW-0238">DNA-binding</keyword>
<evidence type="ECO:0000256" key="17">
    <source>
        <dbReference type="RuleBase" id="RU362114"/>
    </source>
</evidence>
<dbReference type="FunFam" id="2.20.140.10:FF:000001">
    <property type="entry name" value="Poly [ADP-ribose] polymerase"/>
    <property type="match status" value="1"/>
</dbReference>
<dbReference type="GO" id="GO:0035861">
    <property type="term" value="C:site of double-strand break"/>
    <property type="evidence" value="ECO:0007669"/>
    <property type="project" value="TreeGrafter"/>
</dbReference>
<dbReference type="SUPFAM" id="SSF142921">
    <property type="entry name" value="WGR domain-like"/>
    <property type="match status" value="1"/>
</dbReference>
<sequence length="543" mass="61167">MAPKRSAASSAKVTEAGGNKVKQEPDTSKDAFSSAIEALNVAGPHLKGKSKADEQCLLSEQHSGEVYEDYDCMLNQTNIENNSNKFYVIQVLNTGACYYCWTKWGRVGEIGQSKLSVPYASPDKAIKDFEKKFTDKTKNSWKERDNFVSRPGKYTLIKVDGGQDAEHALVWLLQVDNVEGKIVKGTQNILPCTLNNPTQKLIHLIFSNDMFKKAMECMDLDIKKIPLGKLSKLQITKGFKVLEEIEGAMNASQTSRAKLEELSSKFFTIIPHIFGRKRPPVIDSSEIIEKKKEMLLVLADIEIAQDLKAETEKTQELMEVEKVPHSLDQNYLSLNCKLCLLERETQEFKVIEKYLKATVHSHSQPKIIDVWEVESETEAERFRENDNLGNRRLLWHGTNLAMVAVILKGGLYSHFMPQSGGCAGRGIYFASEISNSSNYMHTSEGIEVMFLNEVVLGKEHTNTKDDSSLMKAPDGYDSVVARGQVEPDPSKDIFLTLDGKQVAVSQGKPTKQPQYKDSYFCNSEDLVYKGNQCRIRYLLELKF</sequence>
<feature type="domain" description="PARP catalytic" evidence="19">
    <location>
        <begin position="325"/>
        <end position="543"/>
    </location>
</feature>
<keyword evidence="5" id="KW-0479">Metal-binding</keyword>
<dbReference type="GO" id="GO:0006302">
    <property type="term" value="P:double-strand break repair"/>
    <property type="evidence" value="ECO:0007669"/>
    <property type="project" value="TreeGrafter"/>
</dbReference>
<keyword evidence="23" id="KW-1185">Reference proteome</keyword>
<dbReference type="PANTHER" id="PTHR10459:SF66">
    <property type="entry name" value="PROTEIN MONO-ADP-RIBOSYLTRANSFERASE PARP3"/>
    <property type="match status" value="1"/>
</dbReference>
<keyword evidence="3 17" id="KW-0808">Transferase</keyword>
<dbReference type="Gene3D" id="3.90.228.10">
    <property type="match status" value="1"/>
</dbReference>
<dbReference type="InterPro" id="IPR004102">
    <property type="entry name" value="Poly(ADP-ribose)pol_reg_dom"/>
</dbReference>
<evidence type="ECO:0000256" key="2">
    <source>
        <dbReference type="ARBA" id="ARBA00022676"/>
    </source>
</evidence>
<dbReference type="CDD" id="cd01437">
    <property type="entry name" value="parp_like"/>
    <property type="match status" value="1"/>
</dbReference>
<evidence type="ECO:0000256" key="16">
    <source>
        <dbReference type="ARBA" id="ARBA00033987"/>
    </source>
</evidence>
<dbReference type="Gene3D" id="2.20.140.10">
    <property type="entry name" value="WGR domain"/>
    <property type="match status" value="1"/>
</dbReference>
<dbReference type="Ensembl" id="ENSOTST00005033264.2">
    <property type="protein sequence ID" value="ENSOTSP00005030724.2"/>
    <property type="gene ID" value="ENSOTSG00005014431.2"/>
</dbReference>
<dbReference type="GO" id="GO:0003950">
    <property type="term" value="F:NAD+ poly-ADP-ribosyltransferase activity"/>
    <property type="evidence" value="ECO:0007669"/>
    <property type="project" value="UniProtKB-UniRule"/>
</dbReference>
<dbReference type="GO" id="GO:1990404">
    <property type="term" value="F:NAD+-protein mono-ADP-ribosyltransferase activity"/>
    <property type="evidence" value="ECO:0007669"/>
    <property type="project" value="TreeGrafter"/>
</dbReference>
<dbReference type="Proteomes" id="UP000694402">
    <property type="component" value="Unassembled WGS sequence"/>
</dbReference>
<dbReference type="AlphaFoldDB" id="A0A8C8F980"/>
<feature type="region of interest" description="Disordered" evidence="18">
    <location>
        <begin position="1"/>
        <end position="29"/>
    </location>
</feature>
<accession>A0A8C8F980</accession>
<organism evidence="22 23">
    <name type="scientific">Oncorhynchus tshawytscha</name>
    <name type="common">Chinook salmon</name>
    <name type="synonym">Salmo tshawytscha</name>
    <dbReference type="NCBI Taxonomy" id="74940"/>
    <lineage>
        <taxon>Eukaryota</taxon>
        <taxon>Metazoa</taxon>
        <taxon>Chordata</taxon>
        <taxon>Craniata</taxon>
        <taxon>Vertebrata</taxon>
        <taxon>Euteleostomi</taxon>
        <taxon>Actinopterygii</taxon>
        <taxon>Neopterygii</taxon>
        <taxon>Teleostei</taxon>
        <taxon>Protacanthopterygii</taxon>
        <taxon>Salmoniformes</taxon>
        <taxon>Salmonidae</taxon>
        <taxon>Salmoninae</taxon>
        <taxon>Oncorhynchus</taxon>
    </lineage>
</organism>
<comment type="similarity">
    <text evidence="15">Belongs to the ARTD/PARP family.</text>
</comment>
<dbReference type="SUPFAM" id="SSF47587">
    <property type="entry name" value="Domain of poly(ADP-ribose) polymerase"/>
    <property type="match status" value="1"/>
</dbReference>
<dbReference type="GO" id="GO:0003677">
    <property type="term" value="F:DNA binding"/>
    <property type="evidence" value="ECO:0007669"/>
    <property type="project" value="UniProtKB-KW"/>
</dbReference>
<dbReference type="InterPro" id="IPR008893">
    <property type="entry name" value="WGR_domain"/>
</dbReference>
<dbReference type="FunFam" id="1.20.142.10:FF:000002">
    <property type="entry name" value="Poly [ADP-ribose] polymerase"/>
    <property type="match status" value="1"/>
</dbReference>
<keyword evidence="10" id="KW-0862">Zinc</keyword>
<keyword evidence="13" id="KW-0234">DNA repair</keyword>
<evidence type="ECO:0000259" key="21">
    <source>
        <dbReference type="PROSITE" id="PS51977"/>
    </source>
</evidence>
<evidence type="ECO:0000256" key="9">
    <source>
        <dbReference type="ARBA" id="ARBA00022771"/>
    </source>
</evidence>
<dbReference type="InterPro" id="IPR050800">
    <property type="entry name" value="ARTD/PARP"/>
</dbReference>
<keyword evidence="7" id="KW-0227">DNA damage</keyword>
<dbReference type="SUPFAM" id="SSF56399">
    <property type="entry name" value="ADP-ribosylation"/>
    <property type="match status" value="1"/>
</dbReference>
<comment type="catalytic activity">
    <reaction evidence="16">
        <text>NAD(+) + (ADP-D-ribosyl)n-acceptor = nicotinamide + (ADP-D-ribosyl)n+1-acceptor + H(+).</text>
        <dbReference type="EC" id="2.4.2.30"/>
    </reaction>
</comment>
<evidence type="ECO:0000256" key="6">
    <source>
        <dbReference type="ARBA" id="ARBA00022737"/>
    </source>
</evidence>
<dbReference type="GeneTree" id="ENSGT00940000158855"/>
<evidence type="ECO:0000259" key="19">
    <source>
        <dbReference type="PROSITE" id="PS51059"/>
    </source>
</evidence>
<dbReference type="GO" id="GO:0016779">
    <property type="term" value="F:nucleotidyltransferase activity"/>
    <property type="evidence" value="ECO:0007669"/>
    <property type="project" value="UniProtKB-KW"/>
</dbReference>
<keyword evidence="14" id="KW-0539">Nucleus</keyword>
<evidence type="ECO:0000313" key="23">
    <source>
        <dbReference type="Proteomes" id="UP000694402"/>
    </source>
</evidence>
<dbReference type="SMART" id="SM00773">
    <property type="entry name" value="WGR"/>
    <property type="match status" value="1"/>
</dbReference>
<evidence type="ECO:0000256" key="14">
    <source>
        <dbReference type="ARBA" id="ARBA00023242"/>
    </source>
</evidence>
<dbReference type="PROSITE" id="PS51059">
    <property type="entry name" value="PARP_CATALYTIC"/>
    <property type="match status" value="1"/>
</dbReference>
<evidence type="ECO:0000256" key="5">
    <source>
        <dbReference type="ARBA" id="ARBA00022723"/>
    </source>
</evidence>
<feature type="domain" description="WGR" evidence="21">
    <location>
        <begin position="63"/>
        <end position="154"/>
    </location>
</feature>
<dbReference type="GO" id="GO:0005730">
    <property type="term" value="C:nucleolus"/>
    <property type="evidence" value="ECO:0007669"/>
    <property type="project" value="TreeGrafter"/>
</dbReference>
<evidence type="ECO:0000313" key="22">
    <source>
        <dbReference type="Ensembl" id="ENSOTSP00005030724.2"/>
    </source>
</evidence>
<proteinExistence type="inferred from homology"/>
<keyword evidence="8" id="KW-0013">ADP-ribosylation</keyword>
<name>A0A8C8F980_ONCTS</name>
<dbReference type="Pfam" id="PF05406">
    <property type="entry name" value="WGR"/>
    <property type="match status" value="1"/>
</dbReference>
<protein>
    <recommendedName>
        <fullName evidence="17">Poly [ADP-ribose] polymerase</fullName>
        <shortName evidence="17">PARP</shortName>
        <ecNumber evidence="17">2.4.2.-</ecNumber>
    </recommendedName>
</protein>
<dbReference type="PROSITE" id="PS51977">
    <property type="entry name" value="WGR"/>
    <property type="match status" value="1"/>
</dbReference>
<dbReference type="InterPro" id="IPR036616">
    <property type="entry name" value="Poly(ADP-ribose)pol_reg_dom_sf"/>
</dbReference>
<evidence type="ECO:0000256" key="11">
    <source>
        <dbReference type="ARBA" id="ARBA00023027"/>
    </source>
</evidence>
<dbReference type="GO" id="GO:0070212">
    <property type="term" value="P:protein poly-ADP-ribosylation"/>
    <property type="evidence" value="ECO:0007669"/>
    <property type="project" value="TreeGrafter"/>
</dbReference>
<dbReference type="EC" id="2.4.2.-" evidence="17"/>
<feature type="domain" description="PARP alpha-helical" evidence="20">
    <location>
        <begin position="191"/>
        <end position="309"/>
    </location>
</feature>
<dbReference type="InterPro" id="IPR012317">
    <property type="entry name" value="Poly(ADP-ribose)pol_cat_dom"/>
</dbReference>
<evidence type="ECO:0000256" key="3">
    <source>
        <dbReference type="ARBA" id="ARBA00022679"/>
    </source>
</evidence>
<evidence type="ECO:0000259" key="20">
    <source>
        <dbReference type="PROSITE" id="PS51060"/>
    </source>
</evidence>
<dbReference type="PROSITE" id="PS51060">
    <property type="entry name" value="PARP_ALPHA_HD"/>
    <property type="match status" value="1"/>
</dbReference>
<dbReference type="PANTHER" id="PTHR10459">
    <property type="entry name" value="DNA LIGASE"/>
    <property type="match status" value="1"/>
</dbReference>
<keyword evidence="4" id="KW-0548">Nucleotidyltransferase</keyword>
<keyword evidence="11 17" id="KW-0520">NAD</keyword>
<keyword evidence="6" id="KW-0677">Repeat</keyword>
<comment type="subcellular location">
    <subcellularLocation>
        <location evidence="1">Nucleus</location>
    </subcellularLocation>
</comment>
<reference evidence="22" key="2">
    <citation type="submission" date="2025-09" db="UniProtKB">
        <authorList>
            <consortium name="Ensembl"/>
        </authorList>
    </citation>
    <scope>IDENTIFICATION</scope>
</reference>